<proteinExistence type="inferred from homology"/>
<comment type="similarity">
    <text evidence="3 11">Belongs to the fatty acid desaturase type 1 family.</text>
</comment>
<dbReference type="GO" id="GO:0016717">
    <property type="term" value="F:oxidoreductase activity, acting on paired donors, with oxidation of a pair of donors resulting in the reduction of molecular oxygen to two molecules of water"/>
    <property type="evidence" value="ECO:0007669"/>
    <property type="project" value="InterPro"/>
</dbReference>
<evidence type="ECO:0000256" key="5">
    <source>
        <dbReference type="ARBA" id="ARBA00022832"/>
    </source>
</evidence>
<keyword evidence="8" id="KW-0408">Iron</keyword>
<evidence type="ECO:0000313" key="15">
    <source>
        <dbReference type="Proteomes" id="UP000245207"/>
    </source>
</evidence>
<dbReference type="AlphaFoldDB" id="A0A2U1P9L7"/>
<feature type="domain" description="Fatty acid desaturase" evidence="13">
    <location>
        <begin position="22"/>
        <end position="187"/>
    </location>
</feature>
<dbReference type="CDD" id="cd03505">
    <property type="entry name" value="Delta9-FADS-like"/>
    <property type="match status" value="1"/>
</dbReference>
<keyword evidence="4 11" id="KW-0812">Transmembrane</keyword>
<evidence type="ECO:0000256" key="3">
    <source>
        <dbReference type="ARBA" id="ARBA00009295"/>
    </source>
</evidence>
<dbReference type="STRING" id="35608.A0A2U1P9L7"/>
<comment type="caution">
    <text evidence="14">The sequence shown here is derived from an EMBL/GenBank/DDBJ whole genome shotgun (WGS) entry which is preliminary data.</text>
</comment>
<accession>A0A2U1P9L7</accession>
<keyword evidence="9" id="KW-0443">Lipid metabolism</keyword>
<gene>
    <name evidence="14" type="ORF">CTI12_AA178050</name>
</gene>
<dbReference type="GO" id="GO:0042761">
    <property type="term" value="P:very long-chain fatty acid biosynthetic process"/>
    <property type="evidence" value="ECO:0007669"/>
    <property type="project" value="TreeGrafter"/>
</dbReference>
<evidence type="ECO:0000256" key="11">
    <source>
        <dbReference type="RuleBase" id="RU000581"/>
    </source>
</evidence>
<evidence type="ECO:0000259" key="13">
    <source>
        <dbReference type="Pfam" id="PF00487"/>
    </source>
</evidence>
<dbReference type="InterPro" id="IPR015876">
    <property type="entry name" value="Acyl-CoA_DS"/>
</dbReference>
<dbReference type="OrthoDB" id="1543336at2759"/>
<reference evidence="14 15" key="1">
    <citation type="journal article" date="2018" name="Mol. Plant">
        <title>The genome of Artemisia annua provides insight into the evolution of Asteraceae family and artemisinin biosynthesis.</title>
        <authorList>
            <person name="Shen Q."/>
            <person name="Zhang L."/>
            <person name="Liao Z."/>
            <person name="Wang S."/>
            <person name="Yan T."/>
            <person name="Shi P."/>
            <person name="Liu M."/>
            <person name="Fu X."/>
            <person name="Pan Q."/>
            <person name="Wang Y."/>
            <person name="Lv Z."/>
            <person name="Lu X."/>
            <person name="Zhang F."/>
            <person name="Jiang W."/>
            <person name="Ma Y."/>
            <person name="Chen M."/>
            <person name="Hao X."/>
            <person name="Li L."/>
            <person name="Tang Y."/>
            <person name="Lv G."/>
            <person name="Zhou Y."/>
            <person name="Sun X."/>
            <person name="Brodelius P.E."/>
            <person name="Rose J.K.C."/>
            <person name="Tang K."/>
        </authorList>
    </citation>
    <scope>NUCLEOTIDE SEQUENCE [LARGE SCALE GENOMIC DNA]</scope>
    <source>
        <strain evidence="15">cv. Huhao1</strain>
        <tissue evidence="14">Leaf</tissue>
    </source>
</reference>
<dbReference type="Pfam" id="PF00487">
    <property type="entry name" value="FA_desaturase"/>
    <property type="match status" value="1"/>
</dbReference>
<keyword evidence="10 12" id="KW-0472">Membrane</keyword>
<evidence type="ECO:0000256" key="8">
    <source>
        <dbReference type="ARBA" id="ARBA00023004"/>
    </source>
</evidence>
<protein>
    <submittedName>
        <fullName evidence="14">Fatty acid desaturase, type 1, core</fullName>
    </submittedName>
</protein>
<dbReference type="PRINTS" id="PR00075">
    <property type="entry name" value="FACDDSATRASE"/>
</dbReference>
<name>A0A2U1P9L7_ARTAN</name>
<evidence type="ECO:0000256" key="6">
    <source>
        <dbReference type="ARBA" id="ARBA00022989"/>
    </source>
</evidence>
<keyword evidence="11" id="KW-0444">Lipid biosynthesis</keyword>
<dbReference type="Proteomes" id="UP000245207">
    <property type="component" value="Unassembled WGS sequence"/>
</dbReference>
<comment type="domain">
    <text evidence="11">The histidine box domains are involved in binding the catalytic metal ions.</text>
</comment>
<dbReference type="EMBL" id="PKPP01001472">
    <property type="protein sequence ID" value="PWA82444.1"/>
    <property type="molecule type" value="Genomic_DNA"/>
</dbReference>
<evidence type="ECO:0000256" key="1">
    <source>
        <dbReference type="ARBA" id="ARBA00004141"/>
    </source>
</evidence>
<evidence type="ECO:0000256" key="9">
    <source>
        <dbReference type="ARBA" id="ARBA00023098"/>
    </source>
</evidence>
<evidence type="ECO:0000313" key="14">
    <source>
        <dbReference type="EMBL" id="PWA82444.1"/>
    </source>
</evidence>
<evidence type="ECO:0000256" key="7">
    <source>
        <dbReference type="ARBA" id="ARBA00023002"/>
    </source>
</evidence>
<evidence type="ECO:0000256" key="12">
    <source>
        <dbReference type="SAM" id="Phobius"/>
    </source>
</evidence>
<keyword evidence="11" id="KW-0275">Fatty acid biosynthesis</keyword>
<dbReference type="PANTHER" id="PTHR11351">
    <property type="entry name" value="ACYL-COA DESATURASE"/>
    <property type="match status" value="1"/>
</dbReference>
<evidence type="ECO:0000256" key="4">
    <source>
        <dbReference type="ARBA" id="ARBA00022692"/>
    </source>
</evidence>
<keyword evidence="15" id="KW-1185">Reference proteome</keyword>
<dbReference type="PANTHER" id="PTHR11351:SF75">
    <property type="entry name" value="ACYL-COA DESATURASE"/>
    <property type="match status" value="1"/>
</dbReference>
<feature type="transmembrane region" description="Helical" evidence="12">
    <location>
        <begin position="84"/>
        <end position="103"/>
    </location>
</feature>
<feature type="transmembrane region" description="Helical" evidence="12">
    <location>
        <begin position="109"/>
        <end position="131"/>
    </location>
</feature>
<keyword evidence="7 11" id="KW-0560">Oxidoreductase</keyword>
<comment type="pathway">
    <text evidence="2">Lipid metabolism.</text>
</comment>
<organism evidence="14 15">
    <name type="scientific">Artemisia annua</name>
    <name type="common">Sweet wormwood</name>
    <dbReference type="NCBI Taxonomy" id="35608"/>
    <lineage>
        <taxon>Eukaryota</taxon>
        <taxon>Viridiplantae</taxon>
        <taxon>Streptophyta</taxon>
        <taxon>Embryophyta</taxon>
        <taxon>Tracheophyta</taxon>
        <taxon>Spermatophyta</taxon>
        <taxon>Magnoliopsida</taxon>
        <taxon>eudicotyledons</taxon>
        <taxon>Gunneridae</taxon>
        <taxon>Pentapetalae</taxon>
        <taxon>asterids</taxon>
        <taxon>campanulids</taxon>
        <taxon>Asterales</taxon>
        <taxon>Asteraceae</taxon>
        <taxon>Asteroideae</taxon>
        <taxon>Anthemideae</taxon>
        <taxon>Artemisiinae</taxon>
        <taxon>Artemisia</taxon>
    </lineage>
</organism>
<sequence length="223" mass="26409">MYVVVYVNKSYNNLTTCIQRDPIFWVRAHKLHHKYSDTDKDPYTPTEGVWCSYLGWFLYNEYIGTKCGEDPNVSELKAQWFYRFLQDTYFWHPTAFAILLYLYGGFPYLAWVMGVRVTALYLFTFIPFYVIHKWGTRPWNTPDTSTNSWWVALLCLGDGWHNNHHAFPRSPRHGLEWWQLDLTWELIKFLEVVGLAADIKVPTEADKLRRKTSLPVPAKQTDK</sequence>
<comment type="subcellular location">
    <subcellularLocation>
        <location evidence="1">Membrane</location>
        <topology evidence="1">Multi-pass membrane protein</topology>
    </subcellularLocation>
</comment>
<comment type="cofactor">
    <cofactor evidence="11">
        <name>Fe(2+)</name>
        <dbReference type="ChEBI" id="CHEBI:29033"/>
    </cofactor>
</comment>
<evidence type="ECO:0000256" key="2">
    <source>
        <dbReference type="ARBA" id="ARBA00005189"/>
    </source>
</evidence>
<keyword evidence="5" id="KW-0276">Fatty acid metabolism</keyword>
<keyword evidence="6 12" id="KW-1133">Transmembrane helix</keyword>
<evidence type="ECO:0000256" key="10">
    <source>
        <dbReference type="ARBA" id="ARBA00023136"/>
    </source>
</evidence>
<dbReference type="InterPro" id="IPR005804">
    <property type="entry name" value="FA_desaturase_dom"/>
</dbReference>
<dbReference type="GO" id="GO:0005789">
    <property type="term" value="C:endoplasmic reticulum membrane"/>
    <property type="evidence" value="ECO:0007669"/>
    <property type="project" value="TreeGrafter"/>
</dbReference>